<protein>
    <submittedName>
        <fullName evidence="2">Uncharacterized protein</fullName>
    </submittedName>
</protein>
<accession>A0A1I3TMW3</accession>
<dbReference type="GeneID" id="14208995"/>
<dbReference type="AlphaFoldDB" id="A0A1I3TMW3"/>
<evidence type="ECO:0000313" key="2">
    <source>
        <dbReference type="EMBL" id="SFJ71709.1"/>
    </source>
</evidence>
<gene>
    <name evidence="2" type="ORF">SAMN05443661_16416</name>
</gene>
<evidence type="ECO:0000256" key="1">
    <source>
        <dbReference type="SAM" id="Phobius"/>
    </source>
</evidence>
<evidence type="ECO:0000313" key="3">
    <source>
        <dbReference type="Proteomes" id="UP000182829"/>
    </source>
</evidence>
<sequence>MHDTHSFERTVATLVLFGVWATIVLGPMFLEVDPPASRIRLTTTAVVFLVLGRMWGIDFEQVLDCVTISIGDRLRDDE</sequence>
<name>A0A1I3TMW3_9EURY</name>
<dbReference type="OrthoDB" id="199693at2157"/>
<proteinExistence type="predicted"/>
<organism evidence="2 3">
    <name type="scientific">Natronobacterium gregoryi</name>
    <dbReference type="NCBI Taxonomy" id="44930"/>
    <lineage>
        <taxon>Archaea</taxon>
        <taxon>Methanobacteriati</taxon>
        <taxon>Methanobacteriota</taxon>
        <taxon>Stenosarchaea group</taxon>
        <taxon>Halobacteria</taxon>
        <taxon>Halobacteriales</taxon>
        <taxon>Natrialbaceae</taxon>
        <taxon>Natronobacterium</taxon>
    </lineage>
</organism>
<dbReference type="RefSeq" id="WP_005580575.1">
    <property type="nucleotide sequence ID" value="NZ_FORO01000064.1"/>
</dbReference>
<feature type="transmembrane region" description="Helical" evidence="1">
    <location>
        <begin position="12"/>
        <end position="30"/>
    </location>
</feature>
<keyword evidence="1" id="KW-0812">Transmembrane</keyword>
<dbReference type="EMBL" id="FORO01000064">
    <property type="protein sequence ID" value="SFJ71709.1"/>
    <property type="molecule type" value="Genomic_DNA"/>
</dbReference>
<keyword evidence="1" id="KW-0472">Membrane</keyword>
<dbReference type="Proteomes" id="UP000182829">
    <property type="component" value="Unassembled WGS sequence"/>
</dbReference>
<keyword evidence="1" id="KW-1133">Transmembrane helix</keyword>
<reference evidence="2 3" key="1">
    <citation type="submission" date="2016-10" db="EMBL/GenBank/DDBJ databases">
        <authorList>
            <person name="de Groot N.N."/>
        </authorList>
    </citation>
    <scope>NUCLEOTIDE SEQUENCE [LARGE SCALE GENOMIC DNA]</scope>
    <source>
        <strain evidence="2 3">SP2</strain>
    </source>
</reference>